<organism evidence="2 3">
    <name type="scientific">Rhizobium mongolense</name>
    <dbReference type="NCBI Taxonomy" id="57676"/>
    <lineage>
        <taxon>Bacteria</taxon>
        <taxon>Pseudomonadati</taxon>
        <taxon>Pseudomonadota</taxon>
        <taxon>Alphaproteobacteria</taxon>
        <taxon>Hyphomicrobiales</taxon>
        <taxon>Rhizobiaceae</taxon>
        <taxon>Rhizobium/Agrobacterium group</taxon>
        <taxon>Rhizobium</taxon>
    </lineage>
</organism>
<evidence type="ECO:0000313" key="3">
    <source>
        <dbReference type="Proteomes" id="UP000551353"/>
    </source>
</evidence>
<gene>
    <name evidence="2" type="ORF">GGD56_000800</name>
</gene>
<dbReference type="Gene3D" id="2.40.128.520">
    <property type="match status" value="1"/>
</dbReference>
<dbReference type="InterPro" id="IPR019223">
    <property type="entry name" value="DUF2147"/>
</dbReference>
<comment type="caution">
    <text evidence="2">The sequence shown here is derived from an EMBL/GenBank/DDBJ whole genome shotgun (WGS) entry which is preliminary data.</text>
</comment>
<dbReference type="Pfam" id="PF09917">
    <property type="entry name" value="DUF2147"/>
    <property type="match status" value="1"/>
</dbReference>
<dbReference type="PANTHER" id="PTHR36919">
    <property type="entry name" value="BLR1215 PROTEIN"/>
    <property type="match status" value="1"/>
</dbReference>
<feature type="domain" description="DUF2147" evidence="1">
    <location>
        <begin position="55"/>
        <end position="125"/>
    </location>
</feature>
<name>A0ABR6IGI8_9HYPH</name>
<proteinExistence type="predicted"/>
<keyword evidence="3" id="KW-1185">Reference proteome</keyword>
<evidence type="ECO:0000313" key="2">
    <source>
        <dbReference type="EMBL" id="MBB4226980.1"/>
    </source>
</evidence>
<sequence length="127" mass="13854">MGGRFFACWLVAERRRRQRQAEGLDPNYGVKWHPAGQGRKVFLGPNESGTCVKCEGALKNAPVTGLVILSGLKKDGDKYTGGKILDPDSGKIYSSKISLTNGGKKLNVRGFVGVSMLGRSQVWERQD</sequence>
<dbReference type="PANTHER" id="PTHR36919:SF3">
    <property type="entry name" value="BLL5882 PROTEIN"/>
    <property type="match status" value="1"/>
</dbReference>
<dbReference type="RefSeq" id="WP_233450576.1">
    <property type="nucleotide sequence ID" value="NZ_JACIFX010000001.1"/>
</dbReference>
<dbReference type="EMBL" id="JACIFX010000001">
    <property type="protein sequence ID" value="MBB4226980.1"/>
    <property type="molecule type" value="Genomic_DNA"/>
</dbReference>
<protein>
    <submittedName>
        <fullName evidence="2">Uncharacterized protein (DUF2147 family)</fullName>
    </submittedName>
</protein>
<dbReference type="Proteomes" id="UP000551353">
    <property type="component" value="Unassembled WGS sequence"/>
</dbReference>
<evidence type="ECO:0000259" key="1">
    <source>
        <dbReference type="Pfam" id="PF09917"/>
    </source>
</evidence>
<accession>A0ABR6IGI8</accession>
<reference evidence="2 3" key="1">
    <citation type="submission" date="2020-08" db="EMBL/GenBank/DDBJ databases">
        <title>Genomic Encyclopedia of Type Strains, Phase IV (KMG-V): Genome sequencing to study the core and pangenomes of soil and plant-associated prokaryotes.</title>
        <authorList>
            <person name="Whitman W."/>
        </authorList>
    </citation>
    <scope>NUCLEOTIDE SEQUENCE [LARGE SCALE GENOMIC DNA]</scope>
    <source>
        <strain evidence="2 3">SEMIA 4087</strain>
    </source>
</reference>